<dbReference type="AlphaFoldDB" id="A0A0P8BX97"/>
<keyword evidence="5" id="KW-0520">NAD</keyword>
<evidence type="ECO:0000256" key="1">
    <source>
        <dbReference type="ARBA" id="ARBA00022630"/>
    </source>
</evidence>
<dbReference type="EMBL" id="LJZR01000030">
    <property type="protein sequence ID" value="KPQ33555.1"/>
    <property type="molecule type" value="Genomic_DNA"/>
</dbReference>
<dbReference type="Gene3D" id="3.50.50.60">
    <property type="entry name" value="FAD/NAD(P)-binding domain"/>
    <property type="match status" value="2"/>
</dbReference>
<dbReference type="PANTHER" id="PTHR46091:SF3">
    <property type="entry name" value="AMINE OXIDASE DOMAIN-CONTAINING PROTEIN"/>
    <property type="match status" value="1"/>
</dbReference>
<protein>
    <submittedName>
        <fullName evidence="6">Phytoene dehydrogenase-related protein</fullName>
    </submittedName>
</protein>
<keyword evidence="2" id="KW-0732">Signal</keyword>
<proteinExistence type="predicted"/>
<organism evidence="6 7">
    <name type="scientific">Phormidesmis priestleyi Ana</name>
    <dbReference type="NCBI Taxonomy" id="1666911"/>
    <lineage>
        <taxon>Bacteria</taxon>
        <taxon>Bacillati</taxon>
        <taxon>Cyanobacteriota</taxon>
        <taxon>Cyanophyceae</taxon>
        <taxon>Leptolyngbyales</taxon>
        <taxon>Leptolyngbyaceae</taxon>
        <taxon>Phormidesmis</taxon>
    </lineage>
</organism>
<dbReference type="Pfam" id="PF13450">
    <property type="entry name" value="NAD_binding_8"/>
    <property type="match status" value="1"/>
</dbReference>
<dbReference type="InterPro" id="IPR036188">
    <property type="entry name" value="FAD/NAD-bd_sf"/>
</dbReference>
<evidence type="ECO:0000313" key="6">
    <source>
        <dbReference type="EMBL" id="KPQ33555.1"/>
    </source>
</evidence>
<evidence type="ECO:0000256" key="4">
    <source>
        <dbReference type="ARBA" id="ARBA00022857"/>
    </source>
</evidence>
<accession>A0A0P8BX97</accession>
<keyword evidence="4" id="KW-0521">NADP</keyword>
<dbReference type="SUPFAM" id="SSF51905">
    <property type="entry name" value="FAD/NAD(P)-binding domain"/>
    <property type="match status" value="1"/>
</dbReference>
<comment type="caution">
    <text evidence="6">The sequence shown here is derived from an EMBL/GenBank/DDBJ whole genome shotgun (WGS) entry which is preliminary data.</text>
</comment>
<keyword evidence="1" id="KW-0285">Flavoprotein</keyword>
<reference evidence="6 7" key="1">
    <citation type="submission" date="2015-09" db="EMBL/GenBank/DDBJ databases">
        <title>Identification and resolution of microdiversity through metagenomic sequencing of parallel consortia.</title>
        <authorList>
            <person name="Nelson W.C."/>
            <person name="Romine M.F."/>
            <person name="Lindemann S.R."/>
        </authorList>
    </citation>
    <scope>NUCLEOTIDE SEQUENCE [LARGE SCALE GENOMIC DNA]</scope>
    <source>
        <strain evidence="6">Ana</strain>
    </source>
</reference>
<evidence type="ECO:0000256" key="5">
    <source>
        <dbReference type="ARBA" id="ARBA00023027"/>
    </source>
</evidence>
<evidence type="ECO:0000256" key="3">
    <source>
        <dbReference type="ARBA" id="ARBA00022827"/>
    </source>
</evidence>
<dbReference type="PATRIC" id="fig|1666911.3.peg.1412"/>
<evidence type="ECO:0000256" key="2">
    <source>
        <dbReference type="ARBA" id="ARBA00022729"/>
    </source>
</evidence>
<sequence length="565" mass="62971">MNTPVTSPQRPSTQKSFTKTVASGCDTYDAIIVGSGIGGLTTAALLSKCFKKKILVLEQHFQPGGLTHDFQRKGKFHWDVGLHYVGEMAPGSLARSAFDYLSEDRLKWQKMPDPFEKFIYPDFTFAVSSDPNKYLADLIHQFPEEETAIRQYFKDIEKASSWVVTNAFLEVIPRFIRGLVGTIVKGNEKLAKETTQYYLNRHFQDDRLKSLLTSQWGDYGLPPSRSSFGIHSIVVNHYLKGAWYPVGGGGAIAKALIPTIERSGGTVMTRHKVTEIIVTSDRVKGVNVQKVSASGSLAKPIETMVYHAPVVISDAGAYTTFLKLMPNDASFPESASIRSLSAQNKDTDKSTIVTLYLGLKESPRKLGFQGENHWIYMTYDHEQVDAIDSLKETAITDASNVYSSCYLTFPSLKDPMAKGDTAEIIASADYDFFEPWANHDWKKRGEQYETLKLNISNALIQLVEKQYPGFKDLIEYQELATPLTFQHFINNQKGEIYGVPFTANRFDQTWTRARTSIKNLYLTGADAFTPGVVGAMWGGTKAAGLVQGILGFPRVMLALLMGGYR</sequence>
<evidence type="ECO:0000313" key="7">
    <source>
        <dbReference type="Proteomes" id="UP000050465"/>
    </source>
</evidence>
<dbReference type="InterPro" id="IPR052206">
    <property type="entry name" value="Retinol_saturase"/>
</dbReference>
<dbReference type="PANTHER" id="PTHR46091">
    <property type="entry name" value="BLR7054 PROTEIN"/>
    <property type="match status" value="1"/>
</dbReference>
<gene>
    <name evidence="6" type="ORF">HLUCCA11_18200</name>
</gene>
<dbReference type="STRING" id="1666911.HLUCCA11_18200"/>
<keyword evidence="3" id="KW-0274">FAD</keyword>
<dbReference type="Proteomes" id="UP000050465">
    <property type="component" value="Unassembled WGS sequence"/>
</dbReference>
<name>A0A0P8BX97_9CYAN</name>